<dbReference type="OrthoDB" id="66881at2759"/>
<evidence type="ECO:0000256" key="4">
    <source>
        <dbReference type="ARBA" id="ARBA00023002"/>
    </source>
</evidence>
<keyword evidence="4 6" id="KW-0560">Oxidoreductase</keyword>
<keyword evidence="3" id="KW-0274">FAD</keyword>
<evidence type="ECO:0000313" key="6">
    <source>
        <dbReference type="EMBL" id="CAX43076.1"/>
    </source>
</evidence>
<keyword evidence="6" id="KW-0503">Monooxygenase</keyword>
<dbReference type="GO" id="GO:0050660">
    <property type="term" value="F:flavin adenine dinucleotide binding"/>
    <property type="evidence" value="ECO:0007669"/>
    <property type="project" value="InterPro"/>
</dbReference>
<evidence type="ECO:0000256" key="2">
    <source>
        <dbReference type="ARBA" id="ARBA00022630"/>
    </source>
</evidence>
<dbReference type="InterPro" id="IPR020946">
    <property type="entry name" value="Flavin_mOase-like"/>
</dbReference>
<dbReference type="HOGENOM" id="CLU_006909_5_3_1"/>
<organism evidence="6 7">
    <name type="scientific">Candida dubliniensis (strain CD36 / ATCC MYA-646 / CBS 7987 / NCPF 3949 / NRRL Y-17841)</name>
    <name type="common">Yeast</name>
    <dbReference type="NCBI Taxonomy" id="573826"/>
    <lineage>
        <taxon>Eukaryota</taxon>
        <taxon>Fungi</taxon>
        <taxon>Dikarya</taxon>
        <taxon>Ascomycota</taxon>
        <taxon>Saccharomycotina</taxon>
        <taxon>Pichiomycetes</taxon>
        <taxon>Debaryomycetaceae</taxon>
        <taxon>Candida/Lodderomyces clade</taxon>
        <taxon>Candida</taxon>
    </lineage>
</organism>
<dbReference type="EMBL" id="FM992690">
    <property type="protein sequence ID" value="CAX43076.1"/>
    <property type="molecule type" value="Genomic_DNA"/>
</dbReference>
<proteinExistence type="inferred from homology"/>
<name>B9WEG4_CANDC</name>
<sequence length="523" mass="59066">MVSLNIDSIGIIGAGPGGLASLYEFLHTNKDGTSTVGTGERAKTPAFSKIVAFEQKDHAGGIWAPATPDADLPIPPQEILNTGKVNDPAYIRPRNEPPQEINGATKETPVVVKTKDNLQNELEWKRSGVYPYLSTNIPSRFTRFSYLPDEEKYHDKSRPIYPFLYHQELSQRFTDFVDKEKLHEFIRLNTTVEDVQKNEETGKWIISVRHKNPTTGANEWYQEEFDAIVVANGHYTIPSIPAFPGLAEFNANYPDVLIHAKSIRELDEYKDKDVLFVGGSISTANIIQYVIPIAKSVTVSKRSKNLVFEYINQALVTPEIGQRGEISKLDPTTGEVHFVDGDSKKFDKIILTTGYHYHYPFLSKYFEVVNPSHLSRVKGLYYHTFNQQDPTIGATGILVSHLNFHTIEASAAALAGVWSGAKELPTLKEQQEWEKQEVEAKGDSLFFHFLDHHNAQEHFVDKLYQFAPKDRYNPLEKEGPLVNEVDDGVDKLEKLFYDIKDKKLDVNDVSLPSLEKLSIESKA</sequence>
<keyword evidence="7" id="KW-1185">Reference proteome</keyword>
<gene>
    <name evidence="5" type="ordered locus">Cd36_85770</name>
    <name evidence="6" type="ORF">CD36_85770</name>
</gene>
<reference evidence="6 7" key="1">
    <citation type="journal article" date="2009" name="Genome Res.">
        <title>Comparative genomics of the fungal pathogens Candida dubliniensis and Candida albicans.</title>
        <authorList>
            <person name="Jackson A.P."/>
            <person name="Gamble J.A."/>
            <person name="Yeomans T."/>
            <person name="Moran G.P."/>
            <person name="Saunders D."/>
            <person name="Harris D."/>
            <person name="Aslett M."/>
            <person name="Barrell J.F."/>
            <person name="Butler G."/>
            <person name="Citiulo F."/>
            <person name="Coleman D.C."/>
            <person name="de Groot P.W.J."/>
            <person name="Goodwin T.J."/>
            <person name="Quail M.A."/>
            <person name="McQuillan J."/>
            <person name="Munro C.A."/>
            <person name="Pain A."/>
            <person name="Poulter R.T."/>
            <person name="Rajandream M.A."/>
            <person name="Renauld H."/>
            <person name="Spiering M.J."/>
            <person name="Tivey A."/>
            <person name="Gow N.A.R."/>
            <person name="Barrell B."/>
            <person name="Sullivan D.J."/>
            <person name="Berriman M."/>
        </authorList>
    </citation>
    <scope>NUCLEOTIDE SEQUENCE [LARGE SCALE GENOMIC DNA]</scope>
    <source>
        <strain evidence="7">CD36 / ATCC MYA-646 / CBS 7987 / NCPF 3949 / NRRL Y-17841</strain>
    </source>
</reference>
<dbReference type="KEGG" id="cdu:CD36_85770"/>
<dbReference type="eggNOG" id="KOG1399">
    <property type="taxonomic scope" value="Eukaryota"/>
</dbReference>
<dbReference type="AlphaFoldDB" id="B9WEG4"/>
<dbReference type="Proteomes" id="UP000002605">
    <property type="component" value="Chromosome 3"/>
</dbReference>
<evidence type="ECO:0000256" key="1">
    <source>
        <dbReference type="ARBA" id="ARBA00009183"/>
    </source>
</evidence>
<dbReference type="Gene3D" id="3.50.50.60">
    <property type="entry name" value="FAD/NAD(P)-binding domain"/>
    <property type="match status" value="2"/>
</dbReference>
<dbReference type="EC" id="1.14.13.-" evidence="6"/>
<dbReference type="PANTHER" id="PTHR23023">
    <property type="entry name" value="DIMETHYLANILINE MONOOXYGENASE"/>
    <property type="match status" value="1"/>
</dbReference>
<keyword evidence="2" id="KW-0285">Flavoprotein</keyword>
<dbReference type="CGD" id="CAL0000170168">
    <property type="gene designation" value="Cd36_85770"/>
</dbReference>
<dbReference type="VEuPathDB" id="FungiDB:CD36_85770"/>
<dbReference type="InterPro" id="IPR036188">
    <property type="entry name" value="FAD/NAD-bd_sf"/>
</dbReference>
<dbReference type="GeneID" id="8047136"/>
<dbReference type="SUPFAM" id="SSF51905">
    <property type="entry name" value="FAD/NAD(P)-binding domain"/>
    <property type="match status" value="2"/>
</dbReference>
<dbReference type="GO" id="GO:0050661">
    <property type="term" value="F:NADP binding"/>
    <property type="evidence" value="ECO:0007669"/>
    <property type="project" value="InterPro"/>
</dbReference>
<dbReference type="InterPro" id="IPR050346">
    <property type="entry name" value="FMO-like"/>
</dbReference>
<protein>
    <submittedName>
        <fullName evidence="6">Thiol-specific monooxygenase, putative</fullName>
        <ecNumber evidence="6">1.14.13.-</ecNumber>
    </submittedName>
</protein>
<dbReference type="RefSeq" id="XP_002419481.1">
    <property type="nucleotide sequence ID" value="XM_002419436.1"/>
</dbReference>
<evidence type="ECO:0000256" key="3">
    <source>
        <dbReference type="ARBA" id="ARBA00022827"/>
    </source>
</evidence>
<dbReference type="Pfam" id="PF00743">
    <property type="entry name" value="FMO-like"/>
    <property type="match status" value="1"/>
</dbReference>
<dbReference type="GO" id="GO:0004499">
    <property type="term" value="F:N,N-dimethylaniline monooxygenase activity"/>
    <property type="evidence" value="ECO:0007669"/>
    <property type="project" value="InterPro"/>
</dbReference>
<comment type="similarity">
    <text evidence="1">Belongs to the FMO family.</text>
</comment>
<evidence type="ECO:0000313" key="5">
    <source>
        <dbReference type="CGD" id="CAL0000170168"/>
    </source>
</evidence>
<evidence type="ECO:0000313" key="7">
    <source>
        <dbReference type="Proteomes" id="UP000002605"/>
    </source>
</evidence>
<accession>B9WEG4</accession>